<sequence>MKEGEGMSTDGKFIAIPRQAGITLEFFDGGISINQTCLDGGGESSVHIFGQPNLEALIAALQKAREAQV</sequence>
<organism evidence="1 2">
    <name type="scientific">Phyllobacterium phragmitis</name>
    <dbReference type="NCBI Taxonomy" id="2670329"/>
    <lineage>
        <taxon>Bacteria</taxon>
        <taxon>Pseudomonadati</taxon>
        <taxon>Pseudomonadota</taxon>
        <taxon>Alphaproteobacteria</taxon>
        <taxon>Hyphomicrobiales</taxon>
        <taxon>Phyllobacteriaceae</taxon>
        <taxon>Phyllobacterium</taxon>
    </lineage>
</organism>
<reference evidence="1 2" key="1">
    <citation type="submission" date="2018-02" db="EMBL/GenBank/DDBJ databases">
        <title>The draft genome of Phyllobacterium sp. 1N-3.</title>
        <authorList>
            <person name="Liu L."/>
            <person name="Li L."/>
            <person name="Zhang X."/>
            <person name="Wang T."/>
            <person name="Liang L."/>
        </authorList>
    </citation>
    <scope>NUCLEOTIDE SEQUENCE [LARGE SCALE GENOMIC DNA]</scope>
    <source>
        <strain evidence="1 2">1N-3</strain>
    </source>
</reference>
<keyword evidence="2" id="KW-1185">Reference proteome</keyword>
<evidence type="ECO:0000313" key="1">
    <source>
        <dbReference type="EMBL" id="PRD40675.1"/>
    </source>
</evidence>
<accession>A0A2S9IJI9</accession>
<dbReference type="Proteomes" id="UP000239434">
    <property type="component" value="Unassembled WGS sequence"/>
</dbReference>
<proteinExistence type="predicted"/>
<dbReference type="EMBL" id="PVBR01000035">
    <property type="protein sequence ID" value="PRD40675.1"/>
    <property type="molecule type" value="Genomic_DNA"/>
</dbReference>
<comment type="caution">
    <text evidence="1">The sequence shown here is derived from an EMBL/GenBank/DDBJ whole genome shotgun (WGS) entry which is preliminary data.</text>
</comment>
<dbReference type="RefSeq" id="WP_105745699.1">
    <property type="nucleotide sequence ID" value="NZ_PVBR01000035.1"/>
</dbReference>
<dbReference type="AlphaFoldDB" id="A0A2S9IJI9"/>
<protein>
    <submittedName>
        <fullName evidence="1">Uncharacterized protein</fullName>
    </submittedName>
</protein>
<evidence type="ECO:0000313" key="2">
    <source>
        <dbReference type="Proteomes" id="UP000239434"/>
    </source>
</evidence>
<gene>
    <name evidence="1" type="ORF">C5748_25765</name>
</gene>
<name>A0A2S9IJI9_9HYPH</name>